<dbReference type="HOGENOM" id="CLU_040535_1_0_11"/>
<dbReference type="PATRIC" id="fig|1003195.11.peg.5718"/>
<dbReference type="SUPFAM" id="SSF56059">
    <property type="entry name" value="Glutathione synthetase ATP-binding domain-like"/>
    <property type="match status" value="1"/>
</dbReference>
<keyword evidence="1" id="KW-0547">Nucleotide-binding</keyword>
<dbReference type="InterPro" id="IPR005479">
    <property type="entry name" value="CPAse_ATP-bd"/>
</dbReference>
<sequence length="455" mass="48337">MSAMDTTVYTAELKEALTGDRATPFVWLCNFEVENEWARGYRGLPAARVSATSATVQRMEELGALLAEPTDHLLLDRPLDASYRRYVEKTGLGAPAELVTAAPAREGGTGQAVLDDPGLLDRLRALAAGGARLMPMGNSPLVERIARETGLPLAVPDAAVHERVNSKIYSRRVTEELGLRPIPGFCCETVGELRHALEHGLADGGPVIVKDAYGVSGKGLIVLDSRRKADRLLRMVERRATSTGDDSIHVVVESFLPKRFDLNYQFTVDHAGRVRLDFVKEALTSGGVHLGHVMPAALTPAQHATLAEAAGKLGARLYADGFFGVVGVDALLGADDLVYPVLEINARLNMSSYQGRITERFLTEGGAALAKHYPLRPARPVSFDEVTAALGPLAEPPHGSTGVVVTCFGTVNAQAGTGPGPFEGRLYTLLFAAGRDGLGELDRAVATALTGLGGT</sequence>
<dbReference type="InterPro" id="IPR040754">
    <property type="entry name" value="PreAtp-grasp"/>
</dbReference>
<dbReference type="STRING" id="1003195.SCATT_42620"/>
<dbReference type="KEGG" id="scy:SCATT_42620"/>
<evidence type="ECO:0000313" key="3">
    <source>
        <dbReference type="EMBL" id="AEW96633.1"/>
    </source>
</evidence>
<evidence type="ECO:0000313" key="4">
    <source>
        <dbReference type="Proteomes" id="UP000007842"/>
    </source>
</evidence>
<gene>
    <name evidence="3" type="ordered locus">SCATT_42620</name>
</gene>
<dbReference type="Gene3D" id="3.30.470.20">
    <property type="entry name" value="ATP-grasp fold, B domain"/>
    <property type="match status" value="1"/>
</dbReference>
<proteinExistence type="predicted"/>
<accession>F8JRD3</accession>
<keyword evidence="4" id="KW-1185">Reference proteome</keyword>
<reference evidence="4" key="1">
    <citation type="submission" date="2011-12" db="EMBL/GenBank/DDBJ databases">
        <title>Complete genome sequence of Streptomyces cattleya strain DSM 46488.</title>
        <authorList>
            <person name="Ou H.-Y."/>
            <person name="Li P."/>
            <person name="Zhao C."/>
            <person name="O'Hagan D."/>
            <person name="Deng Z."/>
        </authorList>
    </citation>
    <scope>NUCLEOTIDE SEQUENCE [LARGE SCALE GENOMIC DNA]</scope>
    <source>
        <strain evidence="4">ATCC 35852 / DSM 46488 / JCM 4925 / NBRC 14057 / NRRL 8057</strain>
    </source>
</reference>
<evidence type="ECO:0000256" key="1">
    <source>
        <dbReference type="PROSITE-ProRule" id="PRU00409"/>
    </source>
</evidence>
<dbReference type="PROSITE" id="PS50975">
    <property type="entry name" value="ATP_GRASP"/>
    <property type="match status" value="1"/>
</dbReference>
<accession>G8X399</accession>
<dbReference type="GO" id="GO:0005524">
    <property type="term" value="F:ATP binding"/>
    <property type="evidence" value="ECO:0007669"/>
    <property type="project" value="UniProtKB-UniRule"/>
</dbReference>
<evidence type="ECO:0000259" key="2">
    <source>
        <dbReference type="PROSITE" id="PS50975"/>
    </source>
</evidence>
<organism evidence="3 4">
    <name type="scientific">Streptantibioticus cattleyicolor (strain ATCC 35852 / DSM 46488 / JCM 4925 / NBRC 14057 / NRRL 8057)</name>
    <name type="common">Streptomyces cattleya</name>
    <dbReference type="NCBI Taxonomy" id="1003195"/>
    <lineage>
        <taxon>Bacteria</taxon>
        <taxon>Bacillati</taxon>
        <taxon>Actinomycetota</taxon>
        <taxon>Actinomycetes</taxon>
        <taxon>Kitasatosporales</taxon>
        <taxon>Streptomycetaceae</taxon>
        <taxon>Streptantibioticus</taxon>
    </lineage>
</organism>
<dbReference type="Proteomes" id="UP000007842">
    <property type="component" value="Chromosome"/>
</dbReference>
<dbReference type="Pfam" id="PF18604">
    <property type="entry name" value="PreAtp-grasp"/>
    <property type="match status" value="1"/>
</dbReference>
<dbReference type="Pfam" id="PF02786">
    <property type="entry name" value="CPSase_L_D2"/>
    <property type="match status" value="1"/>
</dbReference>
<dbReference type="InterPro" id="IPR011761">
    <property type="entry name" value="ATP-grasp"/>
</dbReference>
<feature type="domain" description="ATP-grasp" evidence="2">
    <location>
        <begin position="171"/>
        <end position="371"/>
    </location>
</feature>
<dbReference type="eggNOG" id="COG4770">
    <property type="taxonomic scope" value="Bacteria"/>
</dbReference>
<name>F8JRD3_STREN</name>
<dbReference type="AlphaFoldDB" id="F8JRD3"/>
<protein>
    <recommendedName>
        <fullName evidence="2">ATP-grasp domain-containing protein</fullName>
    </recommendedName>
</protein>
<dbReference type="EMBL" id="CP003219">
    <property type="protein sequence ID" value="AEW96633.1"/>
    <property type="molecule type" value="Genomic_DNA"/>
</dbReference>
<dbReference type="OrthoDB" id="20966at2"/>
<dbReference type="KEGG" id="sct:SCAT_4275"/>
<keyword evidence="1" id="KW-0067">ATP-binding</keyword>
<dbReference type="GO" id="GO:0046872">
    <property type="term" value="F:metal ion binding"/>
    <property type="evidence" value="ECO:0007669"/>
    <property type="project" value="InterPro"/>
</dbReference>